<dbReference type="Gene3D" id="1.20.1250.20">
    <property type="entry name" value="MFS general substrate transporter like domains"/>
    <property type="match status" value="1"/>
</dbReference>
<dbReference type="SUPFAM" id="SSF103473">
    <property type="entry name" value="MFS general substrate transporter"/>
    <property type="match status" value="1"/>
</dbReference>
<sequence length="101" mass="10696">SWVRMVLALTGKLSISCAWSGLGLHAMELFPTEVRSLAYGLCFMSSRLGGIIAPMVSDILGMYLPWAPSVIFGGGALVAGLANLLLPETLGHDLPDTIHDL</sequence>
<keyword evidence="8" id="KW-1185">Reference proteome</keyword>
<evidence type="ECO:0000256" key="2">
    <source>
        <dbReference type="ARBA" id="ARBA00022692"/>
    </source>
</evidence>
<feature type="non-terminal residue" evidence="7">
    <location>
        <position position="1"/>
    </location>
</feature>
<dbReference type="PANTHER" id="PTHR24064">
    <property type="entry name" value="SOLUTE CARRIER FAMILY 22 MEMBER"/>
    <property type="match status" value="1"/>
</dbReference>
<protein>
    <recommendedName>
        <fullName evidence="6">Major facilitator superfamily (MFS) profile domain-containing protein</fullName>
    </recommendedName>
</protein>
<evidence type="ECO:0000256" key="3">
    <source>
        <dbReference type="ARBA" id="ARBA00022989"/>
    </source>
</evidence>
<comment type="caution">
    <text evidence="7">The sequence shown here is derived from an EMBL/GenBank/DDBJ whole genome shotgun (WGS) entry which is preliminary data.</text>
</comment>
<keyword evidence="3 5" id="KW-1133">Transmembrane helix</keyword>
<dbReference type="InterPro" id="IPR020846">
    <property type="entry name" value="MFS_dom"/>
</dbReference>
<keyword evidence="4 5" id="KW-0472">Membrane</keyword>
<dbReference type="GO" id="GO:0022857">
    <property type="term" value="F:transmembrane transporter activity"/>
    <property type="evidence" value="ECO:0007669"/>
    <property type="project" value="InterPro"/>
</dbReference>
<gene>
    <name evidence="7" type="ORF">MNOR_LOCUS7657</name>
</gene>
<evidence type="ECO:0000256" key="5">
    <source>
        <dbReference type="SAM" id="Phobius"/>
    </source>
</evidence>
<proteinExistence type="predicted"/>
<dbReference type="EMBL" id="CAXKWB010003414">
    <property type="protein sequence ID" value="CAL4069124.1"/>
    <property type="molecule type" value="Genomic_DNA"/>
</dbReference>
<dbReference type="InterPro" id="IPR036259">
    <property type="entry name" value="MFS_trans_sf"/>
</dbReference>
<evidence type="ECO:0000259" key="6">
    <source>
        <dbReference type="PROSITE" id="PS50850"/>
    </source>
</evidence>
<comment type="subcellular location">
    <subcellularLocation>
        <location evidence="1">Membrane</location>
        <topology evidence="1">Multi-pass membrane protein</topology>
    </subcellularLocation>
</comment>
<reference evidence="7 8" key="1">
    <citation type="submission" date="2024-05" db="EMBL/GenBank/DDBJ databases">
        <authorList>
            <person name="Wallberg A."/>
        </authorList>
    </citation>
    <scope>NUCLEOTIDE SEQUENCE [LARGE SCALE GENOMIC DNA]</scope>
</reference>
<evidence type="ECO:0000256" key="4">
    <source>
        <dbReference type="ARBA" id="ARBA00023136"/>
    </source>
</evidence>
<feature type="transmembrane region" description="Helical" evidence="5">
    <location>
        <begin position="63"/>
        <end position="86"/>
    </location>
</feature>
<dbReference type="GO" id="GO:0016020">
    <property type="term" value="C:membrane"/>
    <property type="evidence" value="ECO:0007669"/>
    <property type="project" value="UniProtKB-SubCell"/>
</dbReference>
<accession>A0AAV2Q3D2</accession>
<evidence type="ECO:0000313" key="7">
    <source>
        <dbReference type="EMBL" id="CAL4069124.1"/>
    </source>
</evidence>
<evidence type="ECO:0000256" key="1">
    <source>
        <dbReference type="ARBA" id="ARBA00004141"/>
    </source>
</evidence>
<dbReference type="PROSITE" id="PS50850">
    <property type="entry name" value="MFS"/>
    <property type="match status" value="1"/>
</dbReference>
<organism evidence="7 8">
    <name type="scientific">Meganyctiphanes norvegica</name>
    <name type="common">Northern krill</name>
    <name type="synonym">Thysanopoda norvegica</name>
    <dbReference type="NCBI Taxonomy" id="48144"/>
    <lineage>
        <taxon>Eukaryota</taxon>
        <taxon>Metazoa</taxon>
        <taxon>Ecdysozoa</taxon>
        <taxon>Arthropoda</taxon>
        <taxon>Crustacea</taxon>
        <taxon>Multicrustacea</taxon>
        <taxon>Malacostraca</taxon>
        <taxon>Eumalacostraca</taxon>
        <taxon>Eucarida</taxon>
        <taxon>Euphausiacea</taxon>
        <taxon>Euphausiidae</taxon>
        <taxon>Meganyctiphanes</taxon>
    </lineage>
</organism>
<dbReference type="AlphaFoldDB" id="A0AAV2Q3D2"/>
<name>A0AAV2Q3D2_MEGNR</name>
<keyword evidence="2 5" id="KW-0812">Transmembrane</keyword>
<evidence type="ECO:0000313" key="8">
    <source>
        <dbReference type="Proteomes" id="UP001497623"/>
    </source>
</evidence>
<dbReference type="Proteomes" id="UP001497623">
    <property type="component" value="Unassembled WGS sequence"/>
</dbReference>
<feature type="domain" description="Major facilitator superfamily (MFS) profile" evidence="6">
    <location>
        <begin position="1"/>
        <end position="101"/>
    </location>
</feature>